<keyword evidence="3 11" id="KW-0813">Transport</keyword>
<dbReference type="InterPro" id="IPR023011">
    <property type="entry name" value="ATP_synth_F0_asu_AS"/>
</dbReference>
<reference evidence="14 15" key="1">
    <citation type="submission" date="2017-09" db="EMBL/GenBank/DDBJ databases">
        <title>Depth-based differentiation of microbial function through sediment-hosted aquifers and enrichment of novel symbionts in the deep terrestrial subsurface.</title>
        <authorList>
            <person name="Probst A.J."/>
            <person name="Ladd B."/>
            <person name="Jarett J.K."/>
            <person name="Geller-Mcgrath D.E."/>
            <person name="Sieber C.M."/>
            <person name="Emerson J.B."/>
            <person name="Anantharaman K."/>
            <person name="Thomas B.C."/>
            <person name="Malmstrom R."/>
            <person name="Stieglmeier M."/>
            <person name="Klingl A."/>
            <person name="Woyke T."/>
            <person name="Ryan C.M."/>
            <person name="Banfield J.F."/>
        </authorList>
    </citation>
    <scope>NUCLEOTIDE SEQUENCE [LARGE SCALE GENOMIC DNA]</scope>
    <source>
        <strain evidence="14">CG_4_10_14_0_8_um_filter_42_10</strain>
    </source>
</reference>
<evidence type="ECO:0000256" key="7">
    <source>
        <dbReference type="ARBA" id="ARBA00022989"/>
    </source>
</evidence>
<feature type="transmembrane region" description="Helical" evidence="11">
    <location>
        <begin position="165"/>
        <end position="189"/>
    </location>
</feature>
<dbReference type="CDD" id="cd00310">
    <property type="entry name" value="ATP-synt_Fo_a_6"/>
    <property type="match status" value="1"/>
</dbReference>
<dbReference type="GO" id="GO:0045259">
    <property type="term" value="C:proton-transporting ATP synthase complex"/>
    <property type="evidence" value="ECO:0007669"/>
    <property type="project" value="UniProtKB-KW"/>
</dbReference>
<dbReference type="GO" id="GO:0005886">
    <property type="term" value="C:plasma membrane"/>
    <property type="evidence" value="ECO:0007669"/>
    <property type="project" value="UniProtKB-SubCell"/>
</dbReference>
<protein>
    <recommendedName>
        <fullName evidence="11 12">ATP synthase subunit a</fullName>
    </recommendedName>
    <alternativeName>
        <fullName evidence="11">ATP synthase F0 sector subunit a</fullName>
    </alternativeName>
    <alternativeName>
        <fullName evidence="11">F-ATPase subunit 6</fullName>
    </alternativeName>
</protein>
<comment type="similarity">
    <text evidence="2 11 12">Belongs to the ATPase A chain family.</text>
</comment>
<evidence type="ECO:0000256" key="12">
    <source>
        <dbReference type="RuleBase" id="RU000483"/>
    </source>
</evidence>
<comment type="caution">
    <text evidence="14">The sequence shown here is derived from an EMBL/GenBank/DDBJ whole genome shotgun (WGS) entry which is preliminary data.</text>
</comment>
<evidence type="ECO:0000313" key="15">
    <source>
        <dbReference type="Proteomes" id="UP000230779"/>
    </source>
</evidence>
<feature type="compositionally biased region" description="Polar residues" evidence="13">
    <location>
        <begin position="21"/>
        <end position="35"/>
    </location>
</feature>
<dbReference type="InterPro" id="IPR045082">
    <property type="entry name" value="ATP_syn_F0_a_bact/chloroplast"/>
</dbReference>
<keyword evidence="6 11" id="KW-0375">Hydrogen ion transport</keyword>
<evidence type="ECO:0000256" key="2">
    <source>
        <dbReference type="ARBA" id="ARBA00006810"/>
    </source>
</evidence>
<dbReference type="PROSITE" id="PS00449">
    <property type="entry name" value="ATPASE_A"/>
    <property type="match status" value="1"/>
</dbReference>
<keyword evidence="4 11" id="KW-0138">CF(0)</keyword>
<dbReference type="Proteomes" id="UP000230779">
    <property type="component" value="Unassembled WGS sequence"/>
</dbReference>
<feature type="compositionally biased region" description="Polar residues" evidence="13">
    <location>
        <begin position="1"/>
        <end position="10"/>
    </location>
</feature>
<feature type="transmembrane region" description="Helical" evidence="11">
    <location>
        <begin position="55"/>
        <end position="73"/>
    </location>
</feature>
<keyword evidence="11" id="KW-1003">Cell membrane</keyword>
<keyword evidence="9 11" id="KW-0472">Membrane</keyword>
<sequence>MATNEQTENTIPAAHQETDASDSNQQTETNNQVSHETTLYPEPILEIGKFTITNSLLNSWLAVLIIILGVLALRKKIKLIPRGLQNLWEIIIEGALKLADSVTSDRKKSMKIFPIVFAIFIFVLINNWLGLLPGVGSIGFIEQHGGTSTFAPFFRGSTADLNTTLGLALFAVIGSNIFGIITIGFWKHLNKFVNLKSFAEIPKKIRKEPFIVLINPIKAFVGIIELVGELAKIASLSFRLFGNIFAGEVLLAAMAVIFAFILPIPFIFLELIVGIVQALIFAMLTLVYFTIASTAEEH</sequence>
<keyword evidence="5 11" id="KW-0812">Transmembrane</keyword>
<evidence type="ECO:0000256" key="11">
    <source>
        <dbReference type="HAMAP-Rule" id="MF_01393"/>
    </source>
</evidence>
<evidence type="ECO:0000256" key="6">
    <source>
        <dbReference type="ARBA" id="ARBA00022781"/>
    </source>
</evidence>
<dbReference type="InterPro" id="IPR000568">
    <property type="entry name" value="ATP_synth_F0_asu"/>
</dbReference>
<accession>A0A2M7RJL2</accession>
<dbReference type="Pfam" id="PF00119">
    <property type="entry name" value="ATP-synt_A"/>
    <property type="match status" value="1"/>
</dbReference>
<feature type="transmembrane region" description="Helical" evidence="11">
    <location>
        <begin position="112"/>
        <end position="129"/>
    </location>
</feature>
<evidence type="ECO:0000256" key="3">
    <source>
        <dbReference type="ARBA" id="ARBA00022448"/>
    </source>
</evidence>
<comment type="function">
    <text evidence="11 12">Key component of the proton channel; it plays a direct role in the translocation of protons across the membrane.</text>
</comment>
<evidence type="ECO:0000256" key="5">
    <source>
        <dbReference type="ARBA" id="ARBA00022692"/>
    </source>
</evidence>
<dbReference type="HAMAP" id="MF_01393">
    <property type="entry name" value="ATP_synth_a_bact"/>
    <property type="match status" value="1"/>
</dbReference>
<dbReference type="PRINTS" id="PR00123">
    <property type="entry name" value="ATPASEA"/>
</dbReference>
<comment type="subcellular location">
    <subcellularLocation>
        <location evidence="11 12">Cell membrane</location>
        <topology evidence="11 12">Multi-pass membrane protein</topology>
    </subcellularLocation>
    <subcellularLocation>
        <location evidence="1">Membrane</location>
        <topology evidence="1">Multi-pass membrane protein</topology>
    </subcellularLocation>
</comment>
<dbReference type="SUPFAM" id="SSF81336">
    <property type="entry name" value="F1F0 ATP synthase subunit A"/>
    <property type="match status" value="1"/>
</dbReference>
<dbReference type="PANTHER" id="PTHR42823">
    <property type="entry name" value="ATP SYNTHASE SUBUNIT A, CHLOROPLASTIC"/>
    <property type="match status" value="1"/>
</dbReference>
<feature type="region of interest" description="Disordered" evidence="13">
    <location>
        <begin position="1"/>
        <end position="35"/>
    </location>
</feature>
<dbReference type="PANTHER" id="PTHR42823:SF3">
    <property type="entry name" value="ATP SYNTHASE SUBUNIT A, CHLOROPLASTIC"/>
    <property type="match status" value="1"/>
</dbReference>
<keyword evidence="7 11" id="KW-1133">Transmembrane helix</keyword>
<evidence type="ECO:0000256" key="4">
    <source>
        <dbReference type="ARBA" id="ARBA00022547"/>
    </source>
</evidence>
<dbReference type="EMBL" id="PFMD01000024">
    <property type="protein sequence ID" value="PIY96949.1"/>
    <property type="molecule type" value="Genomic_DNA"/>
</dbReference>
<dbReference type="GO" id="GO:0042777">
    <property type="term" value="P:proton motive force-driven plasma membrane ATP synthesis"/>
    <property type="evidence" value="ECO:0007669"/>
    <property type="project" value="TreeGrafter"/>
</dbReference>
<feature type="transmembrane region" description="Helical" evidence="11">
    <location>
        <begin position="268"/>
        <end position="291"/>
    </location>
</feature>
<name>A0A2M7RJL2_9BACT</name>
<feature type="transmembrane region" description="Helical" evidence="11">
    <location>
        <begin position="240"/>
        <end position="261"/>
    </location>
</feature>
<organism evidence="14 15">
    <name type="scientific">Candidatus Kerfeldbacteria bacterium CG_4_10_14_0_8_um_filter_42_10</name>
    <dbReference type="NCBI Taxonomy" id="2014248"/>
    <lineage>
        <taxon>Bacteria</taxon>
        <taxon>Candidatus Kerfeldiibacteriota</taxon>
    </lineage>
</organism>
<gene>
    <name evidence="11 14" type="primary">atpB</name>
    <name evidence="14" type="ORF">COY66_02135</name>
</gene>
<evidence type="ECO:0000256" key="9">
    <source>
        <dbReference type="ARBA" id="ARBA00023136"/>
    </source>
</evidence>
<dbReference type="NCBIfam" id="TIGR01131">
    <property type="entry name" value="ATP_synt_6_or_A"/>
    <property type="match status" value="1"/>
</dbReference>
<evidence type="ECO:0000313" key="14">
    <source>
        <dbReference type="EMBL" id="PIY96949.1"/>
    </source>
</evidence>
<evidence type="ECO:0000256" key="13">
    <source>
        <dbReference type="SAM" id="MobiDB-lite"/>
    </source>
</evidence>
<dbReference type="AlphaFoldDB" id="A0A2M7RJL2"/>
<evidence type="ECO:0000256" key="8">
    <source>
        <dbReference type="ARBA" id="ARBA00023065"/>
    </source>
</evidence>
<keyword evidence="10 11" id="KW-0066">ATP synthesis</keyword>
<evidence type="ECO:0000256" key="10">
    <source>
        <dbReference type="ARBA" id="ARBA00023310"/>
    </source>
</evidence>
<dbReference type="Gene3D" id="1.20.120.220">
    <property type="entry name" value="ATP synthase, F0 complex, subunit A"/>
    <property type="match status" value="1"/>
</dbReference>
<proteinExistence type="inferred from homology"/>
<dbReference type="GO" id="GO:0046933">
    <property type="term" value="F:proton-transporting ATP synthase activity, rotational mechanism"/>
    <property type="evidence" value="ECO:0007669"/>
    <property type="project" value="UniProtKB-UniRule"/>
</dbReference>
<evidence type="ECO:0000256" key="1">
    <source>
        <dbReference type="ARBA" id="ARBA00004141"/>
    </source>
</evidence>
<keyword evidence="8 11" id="KW-0406">Ion transport</keyword>
<dbReference type="InterPro" id="IPR035908">
    <property type="entry name" value="F0_ATP_A_sf"/>
</dbReference>